<dbReference type="PROSITE" id="PS50048">
    <property type="entry name" value="ZN2_CY6_FUNGAL_2"/>
    <property type="match status" value="1"/>
</dbReference>
<dbReference type="InterPro" id="IPR036864">
    <property type="entry name" value="Zn2-C6_fun-type_DNA-bd_sf"/>
</dbReference>
<evidence type="ECO:0000313" key="5">
    <source>
        <dbReference type="Proteomes" id="UP000000709"/>
    </source>
</evidence>
<dbReference type="CDD" id="cd00067">
    <property type="entry name" value="GAL4"/>
    <property type="match status" value="1"/>
</dbReference>
<dbReference type="GO" id="GO:0000981">
    <property type="term" value="F:DNA-binding transcription factor activity, RNA polymerase II-specific"/>
    <property type="evidence" value="ECO:0007669"/>
    <property type="project" value="InterPro"/>
</dbReference>
<protein>
    <recommendedName>
        <fullName evidence="3">Zn(2)-C6 fungal-type domain-containing protein</fullName>
    </recommendedName>
</protein>
<dbReference type="GO" id="GO:0005634">
    <property type="term" value="C:nucleus"/>
    <property type="evidence" value="ECO:0007669"/>
    <property type="project" value="UniProtKB-SubCell"/>
</dbReference>
<dbReference type="Gene3D" id="4.10.240.10">
    <property type="entry name" value="Zn(2)-C6 fungal-type DNA-binding domain"/>
    <property type="match status" value="1"/>
</dbReference>
<gene>
    <name evidence="4" type="ORF">SPAPADRAFT_137949</name>
</gene>
<dbReference type="Proteomes" id="UP000000709">
    <property type="component" value="Unassembled WGS sequence"/>
</dbReference>
<dbReference type="AlphaFoldDB" id="G3AMW5"/>
<dbReference type="HOGENOM" id="CLU_014489_1_0_1"/>
<keyword evidence="2" id="KW-0539">Nucleus</keyword>
<keyword evidence="5" id="KW-1185">Reference proteome</keyword>
<dbReference type="SMART" id="SM00066">
    <property type="entry name" value="GAL4"/>
    <property type="match status" value="1"/>
</dbReference>
<organism evidence="5">
    <name type="scientific">Spathaspora passalidarum (strain NRRL Y-27907 / 11-Y1)</name>
    <dbReference type="NCBI Taxonomy" id="619300"/>
    <lineage>
        <taxon>Eukaryota</taxon>
        <taxon>Fungi</taxon>
        <taxon>Dikarya</taxon>
        <taxon>Ascomycota</taxon>
        <taxon>Saccharomycotina</taxon>
        <taxon>Pichiomycetes</taxon>
        <taxon>Debaryomycetaceae</taxon>
        <taxon>Spathaspora</taxon>
    </lineage>
</organism>
<dbReference type="GO" id="GO:0000976">
    <property type="term" value="F:transcription cis-regulatory region binding"/>
    <property type="evidence" value="ECO:0007669"/>
    <property type="project" value="TreeGrafter"/>
</dbReference>
<dbReference type="InterPro" id="IPR021858">
    <property type="entry name" value="Fun_TF"/>
</dbReference>
<dbReference type="Pfam" id="PF00172">
    <property type="entry name" value="Zn_clus"/>
    <property type="match status" value="1"/>
</dbReference>
<evidence type="ECO:0000259" key="3">
    <source>
        <dbReference type="PROSITE" id="PS50048"/>
    </source>
</evidence>
<dbReference type="PANTHER" id="PTHR37534">
    <property type="entry name" value="TRANSCRIPTIONAL ACTIVATOR PROTEIN UGA3"/>
    <property type="match status" value="1"/>
</dbReference>
<proteinExistence type="predicted"/>
<comment type="subcellular location">
    <subcellularLocation>
        <location evidence="1">Nucleus</location>
    </subcellularLocation>
</comment>
<accession>G3AMW5</accession>
<dbReference type="Pfam" id="PF11951">
    <property type="entry name" value="Fungal_trans_2"/>
    <property type="match status" value="1"/>
</dbReference>
<dbReference type="EMBL" id="GL996502">
    <property type="protein sequence ID" value="EGW32379.1"/>
    <property type="molecule type" value="Genomic_DNA"/>
</dbReference>
<dbReference type="OrthoDB" id="424974at2759"/>
<dbReference type="GO" id="GO:0045944">
    <property type="term" value="P:positive regulation of transcription by RNA polymerase II"/>
    <property type="evidence" value="ECO:0007669"/>
    <property type="project" value="TreeGrafter"/>
</dbReference>
<dbReference type="GeneID" id="18870085"/>
<dbReference type="OMA" id="WFADFEI"/>
<dbReference type="SUPFAM" id="SSF57701">
    <property type="entry name" value="Zn2/Cys6 DNA-binding domain"/>
    <property type="match status" value="1"/>
</dbReference>
<name>G3AMW5_SPAPN</name>
<evidence type="ECO:0000313" key="4">
    <source>
        <dbReference type="EMBL" id="EGW32379.1"/>
    </source>
</evidence>
<sequence>MGSDKVKKENKRGYSRGGCRECKRRKIKCDEQKPSCSQCSRLQKQCSYPKEGEKVLRVSKKFLESNPNPVVESNPKPFTIQMYSGPDDFGKGAKKRKIMKKTKMVHTSDNGDAPPKQSKSSSSIFNLLNTTSGTSPLQQTGTDVNAVITGSATSMVRGSPSSSVLDYLYNDDDLNLIAADLNNIVSDIMFTSNMNIENFQSSIENDPSFLFNPALIPEETSIPETTHYDNAIPKNIPLDYIKLNTDDERRYLKDFYDTFASQILPFGAYDPITTRYTNPLRDVILKYSYKEPFLLSAVLSQGAKISSEKTNSKKDIDAYGSYLSTCLKLLGPALSRNRDKKVKDDLTSNVESILITVLLLTSSNASTAKQSWRPHLKGAKDIIMKATHSKMGSSKALILCKIWFADFEILAGQSSHLGGTLKLDEELDSVINFTDPYEHKVLQEFGMIQPNTYNIMFGYNTDCVYLFRDLSKILNKRRIEGDEFVPNDSLEYIRLISGFYEQYNRVYIDRNCTMSYPPHPLLNLTDTVSTEIGPIHISWMDITQQAYSLAGLITIFTQVFMDPPDLPHIKDLNDKLVSLITCFEKSKDHMKMRFPYGFSMIQWPISVAGVNCTENPQKPLIAKYFEICAKLGSSSAEIALKRIKKLWELRERGEEFPELDEDESTKIDSVAY</sequence>
<reference evidence="4 5" key="1">
    <citation type="journal article" date="2011" name="Proc. Natl. Acad. Sci. U.S.A.">
        <title>Comparative genomics of xylose-fermenting fungi for enhanced biofuel production.</title>
        <authorList>
            <person name="Wohlbach D.J."/>
            <person name="Kuo A."/>
            <person name="Sato T.K."/>
            <person name="Potts K.M."/>
            <person name="Salamov A.A."/>
            <person name="LaButti K.M."/>
            <person name="Sun H."/>
            <person name="Clum A."/>
            <person name="Pangilinan J.L."/>
            <person name="Lindquist E.A."/>
            <person name="Lucas S."/>
            <person name="Lapidus A."/>
            <person name="Jin M."/>
            <person name="Gunawan C."/>
            <person name="Balan V."/>
            <person name="Dale B.E."/>
            <person name="Jeffries T.W."/>
            <person name="Zinkel R."/>
            <person name="Barry K.W."/>
            <person name="Grigoriev I.V."/>
            <person name="Gasch A.P."/>
        </authorList>
    </citation>
    <scope>NUCLEOTIDE SEQUENCE [LARGE SCALE GENOMIC DNA]</scope>
    <source>
        <strain evidence="5">NRRL Y-27907 / 11-Y1</strain>
    </source>
</reference>
<evidence type="ECO:0000256" key="2">
    <source>
        <dbReference type="ARBA" id="ARBA00023242"/>
    </source>
</evidence>
<dbReference type="PANTHER" id="PTHR37534:SF49">
    <property type="entry name" value="LYSINE BIOSYNTHESIS REGULATORY PROTEIN LYS14"/>
    <property type="match status" value="1"/>
</dbReference>
<dbReference type="InterPro" id="IPR001138">
    <property type="entry name" value="Zn2Cys6_DnaBD"/>
</dbReference>
<dbReference type="FunCoup" id="G3AMW5">
    <property type="interactions" value="59"/>
</dbReference>
<dbReference type="KEGG" id="spaa:SPAPADRAFT_137949"/>
<dbReference type="GO" id="GO:0008270">
    <property type="term" value="F:zinc ion binding"/>
    <property type="evidence" value="ECO:0007669"/>
    <property type="project" value="InterPro"/>
</dbReference>
<dbReference type="InParanoid" id="G3AMW5"/>
<dbReference type="PROSITE" id="PS00463">
    <property type="entry name" value="ZN2_CY6_FUNGAL_1"/>
    <property type="match status" value="1"/>
</dbReference>
<dbReference type="eggNOG" id="ENOG502QW5G">
    <property type="taxonomic scope" value="Eukaryota"/>
</dbReference>
<dbReference type="RefSeq" id="XP_007375655.1">
    <property type="nucleotide sequence ID" value="XM_007375593.1"/>
</dbReference>
<dbReference type="STRING" id="619300.G3AMW5"/>
<feature type="domain" description="Zn(2)-C6 fungal-type" evidence="3">
    <location>
        <begin position="18"/>
        <end position="48"/>
    </location>
</feature>
<evidence type="ECO:0000256" key="1">
    <source>
        <dbReference type="ARBA" id="ARBA00004123"/>
    </source>
</evidence>